<keyword evidence="3" id="KW-1133">Transmembrane helix</keyword>
<feature type="domain" description="LytR/CpsA/Psr regulator C-terminal" evidence="5">
    <location>
        <begin position="390"/>
        <end position="473"/>
    </location>
</feature>
<feature type="region of interest" description="Disordered" evidence="2">
    <location>
        <begin position="1"/>
        <end position="30"/>
    </location>
</feature>
<evidence type="ECO:0000256" key="1">
    <source>
        <dbReference type="ARBA" id="ARBA00006068"/>
    </source>
</evidence>
<dbReference type="InterPro" id="IPR050922">
    <property type="entry name" value="LytR/CpsA/Psr_CW_biosynth"/>
</dbReference>
<proteinExistence type="inferred from homology"/>
<dbReference type="NCBIfam" id="TIGR00350">
    <property type="entry name" value="lytR_cpsA_psr"/>
    <property type="match status" value="1"/>
</dbReference>
<comment type="caution">
    <text evidence="6">The sequence shown here is derived from an EMBL/GenBank/DDBJ whole genome shotgun (WGS) entry which is preliminary data.</text>
</comment>
<dbReference type="InterPro" id="IPR027381">
    <property type="entry name" value="LytR/CpsA/Psr_C"/>
</dbReference>
<organism evidence="6 7">
    <name type="scientific">Crossiella equi</name>
    <dbReference type="NCBI Taxonomy" id="130796"/>
    <lineage>
        <taxon>Bacteria</taxon>
        <taxon>Bacillati</taxon>
        <taxon>Actinomycetota</taxon>
        <taxon>Actinomycetes</taxon>
        <taxon>Pseudonocardiales</taxon>
        <taxon>Pseudonocardiaceae</taxon>
        <taxon>Crossiella</taxon>
    </lineage>
</organism>
<sequence length="514" mass="53552">MASDRARANASTAKAARPAPAKLSAQEQGKRQAVRAAKTVVAITSATVLFASGFAWATLSDLDSGLAKKKVIEKKVGTAPDGATDILLVGNDSRVDAQGNPLPAQILRELRAGDNEGHLTDSLILIRIPNDGSKASAMSFPRDSYVDVPGYGKNKVNSAYAFGRNHALKTLRNSGKPKPQQESEANTEGSKLLIKTLEKLSGVEIDHYAEVNLLGFYDITKAVGGVEVCINKATKDEKSGANFKAGPQTISGGDALAFVRQRYGLPRSDLDRVVRQQVFMAGLAKKILSGGTLTDTTKLTDLINALKKSIVLDDGWDVIAFAQQMQGMAGGRISFETMPLGAPIKSPDGQDVFSVDPFKVQQFAKDLLKGTPPPTTSGGSPGGGGDQVSAKVDVFNTTTTQGLATKVQDALAAKGFAKGKSDNAPARAKTVVRYAKGEKAAADKVAEVLGGVTVEENAKVSSGTVEVYIGKDYKGPGKSGFTGSGVVSLDGVDSVQPAAANDAPITAEGVTCVN</sequence>
<dbReference type="PANTHER" id="PTHR33392:SF6">
    <property type="entry name" value="POLYISOPRENYL-TEICHOIC ACID--PEPTIDOGLYCAN TEICHOIC ACID TRANSFERASE TAGU"/>
    <property type="match status" value="1"/>
</dbReference>
<accession>A0ABS5AE86</accession>
<dbReference type="EMBL" id="JAGIOO010000001">
    <property type="protein sequence ID" value="MBP2474612.1"/>
    <property type="molecule type" value="Genomic_DNA"/>
</dbReference>
<dbReference type="Pfam" id="PF03816">
    <property type="entry name" value="LytR_cpsA_psr"/>
    <property type="match status" value="1"/>
</dbReference>
<feature type="domain" description="Cell envelope-related transcriptional attenuator" evidence="4">
    <location>
        <begin position="120"/>
        <end position="288"/>
    </location>
</feature>
<evidence type="ECO:0000259" key="4">
    <source>
        <dbReference type="Pfam" id="PF03816"/>
    </source>
</evidence>
<dbReference type="PANTHER" id="PTHR33392">
    <property type="entry name" value="POLYISOPRENYL-TEICHOIC ACID--PEPTIDOGLYCAN TEICHOIC ACID TRANSFERASE TAGU"/>
    <property type="match status" value="1"/>
</dbReference>
<feature type="region of interest" description="Disordered" evidence="2">
    <location>
        <begin position="366"/>
        <end position="388"/>
    </location>
</feature>
<dbReference type="Pfam" id="PF13399">
    <property type="entry name" value="LytR_C"/>
    <property type="match status" value="1"/>
</dbReference>
<evidence type="ECO:0000256" key="2">
    <source>
        <dbReference type="SAM" id="MobiDB-lite"/>
    </source>
</evidence>
<dbReference type="RefSeq" id="WP_249044463.1">
    <property type="nucleotide sequence ID" value="NZ_JAGIOO010000001.1"/>
</dbReference>
<evidence type="ECO:0000313" key="6">
    <source>
        <dbReference type="EMBL" id="MBP2474612.1"/>
    </source>
</evidence>
<reference evidence="6 7" key="1">
    <citation type="submission" date="2021-03" db="EMBL/GenBank/DDBJ databases">
        <title>Sequencing the genomes of 1000 actinobacteria strains.</title>
        <authorList>
            <person name="Klenk H.-P."/>
        </authorList>
    </citation>
    <scope>NUCLEOTIDE SEQUENCE [LARGE SCALE GENOMIC DNA]</scope>
    <source>
        <strain evidence="6 7">DSM 44580</strain>
    </source>
</reference>
<keyword evidence="3" id="KW-0472">Membrane</keyword>
<dbReference type="InterPro" id="IPR004474">
    <property type="entry name" value="LytR_CpsA_psr"/>
</dbReference>
<gene>
    <name evidence="6" type="ORF">JOF53_003484</name>
</gene>
<feature type="compositionally biased region" description="Low complexity" evidence="2">
    <location>
        <begin position="8"/>
        <end position="25"/>
    </location>
</feature>
<dbReference type="Proteomes" id="UP001519363">
    <property type="component" value="Unassembled WGS sequence"/>
</dbReference>
<keyword evidence="7" id="KW-1185">Reference proteome</keyword>
<evidence type="ECO:0000256" key="3">
    <source>
        <dbReference type="SAM" id="Phobius"/>
    </source>
</evidence>
<feature type="transmembrane region" description="Helical" evidence="3">
    <location>
        <begin position="40"/>
        <end position="59"/>
    </location>
</feature>
<dbReference type="Gene3D" id="3.30.70.2390">
    <property type="match status" value="1"/>
</dbReference>
<keyword evidence="3" id="KW-0812">Transmembrane</keyword>
<evidence type="ECO:0000313" key="7">
    <source>
        <dbReference type="Proteomes" id="UP001519363"/>
    </source>
</evidence>
<evidence type="ECO:0000259" key="5">
    <source>
        <dbReference type="Pfam" id="PF13399"/>
    </source>
</evidence>
<protein>
    <submittedName>
        <fullName evidence="6">LCP family protein required for cell wall assembly</fullName>
    </submittedName>
</protein>
<comment type="similarity">
    <text evidence="1">Belongs to the LytR/CpsA/Psr (LCP) family.</text>
</comment>
<name>A0ABS5AE86_9PSEU</name>
<dbReference type="Gene3D" id="3.40.630.190">
    <property type="entry name" value="LCP protein"/>
    <property type="match status" value="1"/>
</dbReference>